<evidence type="ECO:0000313" key="2">
    <source>
        <dbReference type="EMBL" id="KAG8073908.1"/>
    </source>
</evidence>
<dbReference type="PANTHER" id="PTHR15682">
    <property type="entry name" value="UNHEALTHY RIBOSOME BIOGENESIS PROTEIN 2 HOMOLOG"/>
    <property type="match status" value="1"/>
</dbReference>
<name>A0A8J5W2Q1_ZIZPA</name>
<dbReference type="InterPro" id="IPR052609">
    <property type="entry name" value="Ribosome_Biogenesis_Reg"/>
</dbReference>
<dbReference type="GO" id="GO:0042254">
    <property type="term" value="P:ribosome biogenesis"/>
    <property type="evidence" value="ECO:0007669"/>
    <property type="project" value="TreeGrafter"/>
</dbReference>
<accession>A0A8J5W2Q1</accession>
<proteinExistence type="predicted"/>
<evidence type="ECO:0000313" key="3">
    <source>
        <dbReference type="Proteomes" id="UP000729402"/>
    </source>
</evidence>
<sequence>MEPAAATKGAARKRRRRSRSPPPAGEGASETKLSKPRFGPGAGGTSCGWENLDLVLSLQGKELSLERKIELAFNFLTTESNRSSHGHRADTIQFLRVVSFIGNWVQSMLILPENSKNTSEPFDPVLDYRCWAILRVCIEKKPSISISLNLLKSLGRIARNGLTRVETGASYEDKESFELFEQVLDCMSMLFSVNTRTFFNAGVDLWASCAIEVIHLAQKVSLNERNGCTVLRNLGNCLLEQFSNFLRFYANPKNIFRTFVDRILDPLLDLLVLLSQANSVKHKKDGTMLKIVEEILSNGLFHPQHLSGYFGLKNLNKLSSAKDVKGSYHRHLFERFKGIKAENKAVMLAGFGYLLQLFVSRSGNQRGSLASSETSLQKGSEEPHHHRESLLKCLCSLWNP</sequence>
<reference evidence="2" key="1">
    <citation type="journal article" date="2021" name="bioRxiv">
        <title>Whole Genome Assembly and Annotation of Northern Wild Rice, Zizania palustris L., Supports a Whole Genome Duplication in the Zizania Genus.</title>
        <authorList>
            <person name="Haas M."/>
            <person name="Kono T."/>
            <person name="Macchietto M."/>
            <person name="Millas R."/>
            <person name="McGilp L."/>
            <person name="Shao M."/>
            <person name="Duquette J."/>
            <person name="Hirsch C.N."/>
            <person name="Kimball J."/>
        </authorList>
    </citation>
    <scope>NUCLEOTIDE SEQUENCE</scope>
    <source>
        <tissue evidence="2">Fresh leaf tissue</tissue>
    </source>
</reference>
<dbReference type="Proteomes" id="UP000729402">
    <property type="component" value="Unassembled WGS sequence"/>
</dbReference>
<evidence type="ECO:0000256" key="1">
    <source>
        <dbReference type="SAM" id="MobiDB-lite"/>
    </source>
</evidence>
<protein>
    <submittedName>
        <fullName evidence="2">Uncharacterized protein</fullName>
    </submittedName>
</protein>
<organism evidence="2 3">
    <name type="scientific">Zizania palustris</name>
    <name type="common">Northern wild rice</name>
    <dbReference type="NCBI Taxonomy" id="103762"/>
    <lineage>
        <taxon>Eukaryota</taxon>
        <taxon>Viridiplantae</taxon>
        <taxon>Streptophyta</taxon>
        <taxon>Embryophyta</taxon>
        <taxon>Tracheophyta</taxon>
        <taxon>Spermatophyta</taxon>
        <taxon>Magnoliopsida</taxon>
        <taxon>Liliopsida</taxon>
        <taxon>Poales</taxon>
        <taxon>Poaceae</taxon>
        <taxon>BOP clade</taxon>
        <taxon>Oryzoideae</taxon>
        <taxon>Oryzeae</taxon>
        <taxon>Zizaniinae</taxon>
        <taxon>Zizania</taxon>
    </lineage>
</organism>
<dbReference type="EMBL" id="JAAALK010000283">
    <property type="protein sequence ID" value="KAG8073908.1"/>
    <property type="molecule type" value="Genomic_DNA"/>
</dbReference>
<feature type="region of interest" description="Disordered" evidence="1">
    <location>
        <begin position="1"/>
        <end position="42"/>
    </location>
</feature>
<keyword evidence="3" id="KW-1185">Reference proteome</keyword>
<dbReference type="GO" id="GO:0005730">
    <property type="term" value="C:nucleolus"/>
    <property type="evidence" value="ECO:0007669"/>
    <property type="project" value="TreeGrafter"/>
</dbReference>
<dbReference type="AlphaFoldDB" id="A0A8J5W2Q1"/>
<dbReference type="PANTHER" id="PTHR15682:SF2">
    <property type="entry name" value="UNHEALTHY RIBOSOME BIOGENESIS PROTEIN 2 HOMOLOG"/>
    <property type="match status" value="1"/>
</dbReference>
<dbReference type="OrthoDB" id="160374at2759"/>
<reference evidence="2" key="2">
    <citation type="submission" date="2021-02" db="EMBL/GenBank/DDBJ databases">
        <authorList>
            <person name="Kimball J.A."/>
            <person name="Haas M.W."/>
            <person name="Macchietto M."/>
            <person name="Kono T."/>
            <person name="Duquette J."/>
            <person name="Shao M."/>
        </authorList>
    </citation>
    <scope>NUCLEOTIDE SEQUENCE</scope>
    <source>
        <tissue evidence="2">Fresh leaf tissue</tissue>
    </source>
</reference>
<comment type="caution">
    <text evidence="2">The sequence shown here is derived from an EMBL/GenBank/DDBJ whole genome shotgun (WGS) entry which is preliminary data.</text>
</comment>
<feature type="compositionally biased region" description="Basic residues" evidence="1">
    <location>
        <begin position="10"/>
        <end position="19"/>
    </location>
</feature>
<gene>
    <name evidence="2" type="ORF">GUJ93_ZPchr0006g45148</name>
</gene>